<evidence type="ECO:0000256" key="1">
    <source>
        <dbReference type="SAM" id="MobiDB-lite"/>
    </source>
</evidence>
<feature type="compositionally biased region" description="Low complexity" evidence="1">
    <location>
        <begin position="53"/>
        <end position="98"/>
    </location>
</feature>
<accession>A0A383V5C8</accession>
<dbReference type="SUPFAM" id="SSF48371">
    <property type="entry name" value="ARM repeat"/>
    <property type="match status" value="1"/>
</dbReference>
<reference evidence="2 3" key="1">
    <citation type="submission" date="2016-10" db="EMBL/GenBank/DDBJ databases">
        <authorList>
            <person name="Cai Z."/>
        </authorList>
    </citation>
    <scope>NUCLEOTIDE SEQUENCE [LARGE SCALE GENOMIC DNA]</scope>
</reference>
<evidence type="ECO:0000313" key="2">
    <source>
        <dbReference type="EMBL" id="SZX60807.1"/>
    </source>
</evidence>
<evidence type="ECO:0008006" key="4">
    <source>
        <dbReference type="Google" id="ProtNLM"/>
    </source>
</evidence>
<keyword evidence="3" id="KW-1185">Reference proteome</keyword>
<name>A0A383V5C8_TETOB</name>
<dbReference type="Proteomes" id="UP000256970">
    <property type="component" value="Unassembled WGS sequence"/>
</dbReference>
<protein>
    <recommendedName>
        <fullName evidence="4">FAST kinase leucine-rich domain-containing protein</fullName>
    </recommendedName>
</protein>
<dbReference type="AlphaFoldDB" id="A0A383V5C8"/>
<sequence length="502" mass="52700">MCQVAVPGSGGGSLAGAWLTMQHSSLHTGQPAAATATAAAAKLGSSTGNVQIGSSISSGDSSSNGAGLSRNERSSNSSSGVCHASTTDNSSNSSSSSTGGVGGTTSDKGQVGMAEGLADQLSNCSTEQQLLLLIQQHLSSMDVQQPSAAIKRLSMLRCQQLQPYAACVQRVLQLVPNHTPQDIARVVSALGLAPAAIKQQHQEVLQQRLVPAFLSKLSDAAPRDIGRVLLGAGLSGAALEACAVQQLLEALLGQLEQATPADIARALSNVAVMEQQLPAGQLRQLLNALVDGLEQATSAHIADALVAVAKMGQRVPDHQVRQLLKAMVRLLDAAAVRDVANTVWAVTSMGHHVATHWLQQLLQAVAGRQQQASLFQMNSLLRACAKQMYLPRQLSAAPWTQFEVVATSPAVLTSTAWACDRLGHRDEQLMAALLAEAEKRMLAAKANRSSMSINILNCQDLCNLCWAVAVLDLPQHAQQVLQLAKACTSQWGSIAAEELQQL</sequence>
<organism evidence="2 3">
    <name type="scientific">Tetradesmus obliquus</name>
    <name type="common">Green alga</name>
    <name type="synonym">Acutodesmus obliquus</name>
    <dbReference type="NCBI Taxonomy" id="3088"/>
    <lineage>
        <taxon>Eukaryota</taxon>
        <taxon>Viridiplantae</taxon>
        <taxon>Chlorophyta</taxon>
        <taxon>core chlorophytes</taxon>
        <taxon>Chlorophyceae</taxon>
        <taxon>CS clade</taxon>
        <taxon>Sphaeropleales</taxon>
        <taxon>Scenedesmaceae</taxon>
        <taxon>Tetradesmus</taxon>
    </lineage>
</organism>
<feature type="region of interest" description="Disordered" evidence="1">
    <location>
        <begin position="50"/>
        <end position="110"/>
    </location>
</feature>
<evidence type="ECO:0000313" key="3">
    <source>
        <dbReference type="Proteomes" id="UP000256970"/>
    </source>
</evidence>
<dbReference type="InterPro" id="IPR016024">
    <property type="entry name" value="ARM-type_fold"/>
</dbReference>
<proteinExistence type="predicted"/>
<gene>
    <name evidence="2" type="ORF">BQ4739_LOCUS1340</name>
</gene>
<dbReference type="EMBL" id="FNXT01000107">
    <property type="protein sequence ID" value="SZX60807.1"/>
    <property type="molecule type" value="Genomic_DNA"/>
</dbReference>